<feature type="transmembrane region" description="Helical" evidence="1">
    <location>
        <begin position="304"/>
        <end position="322"/>
    </location>
</feature>
<reference evidence="2 3" key="1">
    <citation type="submission" date="2018-08" db="EMBL/GenBank/DDBJ databases">
        <title>A genome reference for cultivated species of the human gut microbiota.</title>
        <authorList>
            <person name="Zou Y."/>
            <person name="Xue W."/>
            <person name="Luo G."/>
        </authorList>
    </citation>
    <scope>NUCLEOTIDE SEQUENCE [LARGE SCALE GENOMIC DNA]</scope>
    <source>
        <strain evidence="2 3">AM40-30BH</strain>
    </source>
</reference>
<evidence type="ECO:0000256" key="1">
    <source>
        <dbReference type="SAM" id="Phobius"/>
    </source>
</evidence>
<feature type="transmembrane region" description="Helical" evidence="1">
    <location>
        <begin position="352"/>
        <end position="370"/>
    </location>
</feature>
<comment type="caution">
    <text evidence="2">The sequence shown here is derived from an EMBL/GenBank/DDBJ whole genome shotgun (WGS) entry which is preliminary data.</text>
</comment>
<proteinExistence type="predicted"/>
<feature type="transmembrane region" description="Helical" evidence="1">
    <location>
        <begin position="90"/>
        <end position="112"/>
    </location>
</feature>
<gene>
    <name evidence="2" type="ORF">DW888_00640</name>
</gene>
<dbReference type="EMBL" id="QSGO01000001">
    <property type="protein sequence ID" value="RHB38360.1"/>
    <property type="molecule type" value="Genomic_DNA"/>
</dbReference>
<dbReference type="AlphaFoldDB" id="A0A413VXQ1"/>
<keyword evidence="1" id="KW-0812">Transmembrane</keyword>
<keyword evidence="1" id="KW-1133">Transmembrane helix</keyword>
<feature type="transmembrane region" description="Helical" evidence="1">
    <location>
        <begin position="328"/>
        <end position="345"/>
    </location>
</feature>
<feature type="transmembrane region" description="Helical" evidence="1">
    <location>
        <begin position="174"/>
        <end position="190"/>
    </location>
</feature>
<name>A0A413VXQ1_9BACE</name>
<evidence type="ECO:0000313" key="3">
    <source>
        <dbReference type="Proteomes" id="UP000284379"/>
    </source>
</evidence>
<protein>
    <submittedName>
        <fullName evidence="2">EpsG family protein</fullName>
    </submittedName>
</protein>
<keyword evidence="1" id="KW-0472">Membrane</keyword>
<feature type="transmembrane region" description="Helical" evidence="1">
    <location>
        <begin position="226"/>
        <end position="247"/>
    </location>
</feature>
<sequence>MYTNKSNLYIAYLFFVWFLFPFFSIFLVLFFISQVQLHIRQYNFLFFLMSMSFALLAYTQVSLAAMDTDIVRYYNSYQFMVGSSFSLNSYLIFEDVLTYSFMFVNILLVYFFKNVQIISLFWTFFIYMLFFLTVLKLFSIEGIRCTKENLFWVCFISLFGLILFTQVTETIKNAAAFALFFYLFACFLAKENLMKIFILYFIGVGIHSSILMLFPLFFYKWINSKLLFCFFLISIFLSSLNLMEILMELLPDVGYLGLILKRVEHYALEGENLFSIRYVLILFFVFCTALLLLKRKVFNEENKFLNIVLLYLIIATLNYSNFDGFVRFVNFIQFIVVFVFIPFLRDKKRNQSIIAIFFIVFLVTNLQMTYSRTISPHLDYRSCYMDNSLSKILFSNVVDYLTFKAY</sequence>
<evidence type="ECO:0000313" key="2">
    <source>
        <dbReference type="EMBL" id="RHB38360.1"/>
    </source>
</evidence>
<feature type="transmembrane region" description="Helical" evidence="1">
    <location>
        <begin position="150"/>
        <end position="167"/>
    </location>
</feature>
<feature type="transmembrane region" description="Helical" evidence="1">
    <location>
        <begin position="119"/>
        <end position="138"/>
    </location>
</feature>
<feature type="transmembrane region" description="Helical" evidence="1">
    <location>
        <begin position="12"/>
        <end position="32"/>
    </location>
</feature>
<organism evidence="2 3">
    <name type="scientific">Bacteroides nordii</name>
    <dbReference type="NCBI Taxonomy" id="291645"/>
    <lineage>
        <taxon>Bacteria</taxon>
        <taxon>Pseudomonadati</taxon>
        <taxon>Bacteroidota</taxon>
        <taxon>Bacteroidia</taxon>
        <taxon>Bacteroidales</taxon>
        <taxon>Bacteroidaceae</taxon>
        <taxon>Bacteroides</taxon>
    </lineage>
</organism>
<feature type="transmembrane region" description="Helical" evidence="1">
    <location>
        <begin position="44"/>
        <end position="66"/>
    </location>
</feature>
<accession>A0A413VXQ1</accession>
<feature type="transmembrane region" description="Helical" evidence="1">
    <location>
        <begin position="274"/>
        <end position="292"/>
    </location>
</feature>
<dbReference type="Proteomes" id="UP000284379">
    <property type="component" value="Unassembled WGS sequence"/>
</dbReference>
<feature type="transmembrane region" description="Helical" evidence="1">
    <location>
        <begin position="196"/>
        <end position="219"/>
    </location>
</feature>
<dbReference type="InterPro" id="IPR049458">
    <property type="entry name" value="EpsG-like"/>
</dbReference>
<dbReference type="Pfam" id="PF14897">
    <property type="entry name" value="EpsG"/>
    <property type="match status" value="1"/>
</dbReference>